<evidence type="ECO:0000313" key="13">
    <source>
        <dbReference type="Proteomes" id="UP000298416"/>
    </source>
</evidence>
<feature type="coiled-coil region" evidence="5">
    <location>
        <begin position="163"/>
        <end position="207"/>
    </location>
</feature>
<reference evidence="12" key="1">
    <citation type="submission" date="2018-01" db="EMBL/GenBank/DDBJ databases">
        <authorList>
            <person name="Mao J.F."/>
        </authorList>
    </citation>
    <scope>NUCLEOTIDE SEQUENCE</scope>
    <source>
        <strain evidence="12">Huo1</strain>
        <tissue evidence="12">Leaf</tissue>
    </source>
</reference>
<evidence type="ECO:0000259" key="9">
    <source>
        <dbReference type="Pfam" id="PF12819"/>
    </source>
</evidence>
<dbReference type="Gene3D" id="3.80.10.10">
    <property type="entry name" value="Ribonuclease Inhibitor"/>
    <property type="match status" value="1"/>
</dbReference>
<feature type="domain" description="E3 UFM1-protein ligase-like C-terminal" evidence="11">
    <location>
        <begin position="879"/>
        <end position="966"/>
    </location>
</feature>
<dbReference type="InterPro" id="IPR056761">
    <property type="entry name" value="Ufl1-like_C"/>
</dbReference>
<feature type="transmembrane region" description="Helical" evidence="7">
    <location>
        <begin position="1546"/>
        <end position="1569"/>
    </location>
</feature>
<evidence type="ECO:0000256" key="4">
    <source>
        <dbReference type="ARBA" id="ARBA00022786"/>
    </source>
</evidence>
<feature type="coiled-coil region" evidence="5">
    <location>
        <begin position="730"/>
        <end position="764"/>
    </location>
</feature>
<evidence type="ECO:0000256" key="5">
    <source>
        <dbReference type="SAM" id="Coils"/>
    </source>
</evidence>
<evidence type="ECO:0000256" key="1">
    <source>
        <dbReference type="ARBA" id="ARBA00004167"/>
    </source>
</evidence>
<keyword evidence="13" id="KW-1185">Reference proteome</keyword>
<evidence type="ECO:0000256" key="3">
    <source>
        <dbReference type="ARBA" id="ARBA00022679"/>
    </source>
</evidence>
<evidence type="ECO:0000256" key="7">
    <source>
        <dbReference type="SAM" id="Phobius"/>
    </source>
</evidence>
<comment type="subcellular location">
    <subcellularLocation>
        <location evidence="1">Membrane</location>
        <topology evidence="1">Single-pass membrane protein</topology>
    </subcellularLocation>
</comment>
<protein>
    <submittedName>
        <fullName evidence="12">Uncharacterized protein</fullName>
    </submittedName>
</protein>
<dbReference type="Pfam" id="PF09743">
    <property type="entry name" value="E3_UFM1_ligase"/>
    <property type="match status" value="1"/>
</dbReference>
<feature type="compositionally biased region" description="Low complexity" evidence="6">
    <location>
        <begin position="628"/>
        <end position="637"/>
    </location>
</feature>
<keyword evidence="7" id="KW-1133">Transmembrane helix</keyword>
<name>A0A8X8XKP4_SALSN</name>
<dbReference type="Pfam" id="PF25041">
    <property type="entry name" value="UFL1_C"/>
    <property type="match status" value="1"/>
</dbReference>
<keyword evidence="7" id="KW-0812">Transmembrane</keyword>
<accession>A0A8X8XKP4</accession>
<evidence type="ECO:0000256" key="6">
    <source>
        <dbReference type="SAM" id="MobiDB-lite"/>
    </source>
</evidence>
<dbReference type="InterPro" id="IPR032675">
    <property type="entry name" value="LRR_dom_sf"/>
</dbReference>
<reference evidence="12" key="2">
    <citation type="submission" date="2020-08" db="EMBL/GenBank/DDBJ databases">
        <title>Plant Genome Project.</title>
        <authorList>
            <person name="Zhang R.-G."/>
        </authorList>
    </citation>
    <scope>NUCLEOTIDE SEQUENCE</scope>
    <source>
        <strain evidence="12">Huo1</strain>
        <tissue evidence="12">Leaf</tissue>
    </source>
</reference>
<dbReference type="InterPro" id="IPR024788">
    <property type="entry name" value="Malectin-like_Carb-bd_dom"/>
</dbReference>
<keyword evidence="3" id="KW-0808">Transferase</keyword>
<comment type="caution">
    <text evidence="12">The sequence shown here is derived from an EMBL/GenBank/DDBJ whole genome shotgun (WGS) entry which is preliminary data.</text>
</comment>
<proteinExistence type="inferred from homology"/>
<keyword evidence="7" id="KW-0472">Membrane</keyword>
<dbReference type="GO" id="GO:0061666">
    <property type="term" value="F:UFM1 ligase activity"/>
    <property type="evidence" value="ECO:0007669"/>
    <property type="project" value="InterPro"/>
</dbReference>
<feature type="domain" description="E3 UFM1-protein ligase 1-like" evidence="10">
    <location>
        <begin position="744"/>
        <end position="874"/>
    </location>
</feature>
<feature type="domain" description="Malectin-like" evidence="9">
    <location>
        <begin position="1010"/>
        <end position="1111"/>
    </location>
</feature>
<dbReference type="GO" id="GO:0034976">
    <property type="term" value="P:response to endoplasmic reticulum stress"/>
    <property type="evidence" value="ECO:0007669"/>
    <property type="project" value="TreeGrafter"/>
</dbReference>
<feature type="region of interest" description="Disordered" evidence="6">
    <location>
        <begin position="1109"/>
        <end position="1130"/>
    </location>
</feature>
<organism evidence="12">
    <name type="scientific">Salvia splendens</name>
    <name type="common">Scarlet sage</name>
    <dbReference type="NCBI Taxonomy" id="180675"/>
    <lineage>
        <taxon>Eukaryota</taxon>
        <taxon>Viridiplantae</taxon>
        <taxon>Streptophyta</taxon>
        <taxon>Embryophyta</taxon>
        <taxon>Tracheophyta</taxon>
        <taxon>Spermatophyta</taxon>
        <taxon>Magnoliopsida</taxon>
        <taxon>eudicotyledons</taxon>
        <taxon>Gunneridae</taxon>
        <taxon>Pentapetalae</taxon>
        <taxon>asterids</taxon>
        <taxon>lamiids</taxon>
        <taxon>Lamiales</taxon>
        <taxon>Lamiaceae</taxon>
        <taxon>Nepetoideae</taxon>
        <taxon>Mentheae</taxon>
        <taxon>Salviinae</taxon>
        <taxon>Salvia</taxon>
        <taxon>Salvia subgen. Calosphace</taxon>
        <taxon>core Calosphace</taxon>
    </lineage>
</organism>
<dbReference type="Pfam" id="PF23659">
    <property type="entry name" value="UFL1"/>
    <property type="match status" value="1"/>
</dbReference>
<dbReference type="EMBL" id="PNBA02000008">
    <property type="protein sequence ID" value="KAG6415448.1"/>
    <property type="molecule type" value="Genomic_DNA"/>
</dbReference>
<keyword evidence="5" id="KW-0175">Coiled coil</keyword>
<dbReference type="PANTHER" id="PTHR31057:SF0">
    <property type="entry name" value="E3 UFM1-PROTEIN LIGASE 1"/>
    <property type="match status" value="1"/>
</dbReference>
<keyword evidence="4" id="KW-0833">Ubl conjugation pathway</keyword>
<dbReference type="Pfam" id="PF25870">
    <property type="entry name" value="WHD_UFL1_5th"/>
    <property type="match status" value="1"/>
</dbReference>
<dbReference type="GO" id="GO:0005789">
    <property type="term" value="C:endoplasmic reticulum membrane"/>
    <property type="evidence" value="ECO:0007669"/>
    <property type="project" value="TreeGrafter"/>
</dbReference>
<evidence type="ECO:0000259" key="8">
    <source>
        <dbReference type="Pfam" id="PF09743"/>
    </source>
</evidence>
<dbReference type="GO" id="GO:0032434">
    <property type="term" value="P:regulation of proteasomal ubiquitin-dependent protein catabolic process"/>
    <property type="evidence" value="ECO:0007669"/>
    <property type="project" value="TreeGrafter"/>
</dbReference>
<sequence length="1646" mass="182573">MVNSQQVAHKSIHSGGNTPSVRPCRWQGHACPLMRSCRWHGRALSNKLHIRASTTMATRRPSVLAAGKDTLVRCCALAAGTDNTAVGVVLLPESRQKKWGRTHNRARWQEHGCGWSNRLAIFWDLDLSFQQVVGVEHNQVPHISSGILPTITTTGSQDSHTSAAAMDEELLELQRQFEFAQQAKSSIRLSERNVVELVQKLQQLEIIDFELLHTSSGKEYITQGQLRSEIVSEINNRGRVSLIDLADSIGVDLYHVEKQSQYVVSNDSSLMLINGEIVSSSYWDTVSEEINERLQECSQISLAEIAAQLQVGSELIVSVLETRIGTLIKGRLEGGQLYTPAYVARVNAMVRGAARGIAVPMNMSAWWSSLQALLQDMDGFSGVAVESSFFQSLFNSLVKGGEILGSLRAGVHWTPSVFATAQKECVDSFFSQNSFISYETLHKLGIPQPIQFLQSRYPEGKALDTVFVHNSLIEMLDASVDDAVECGSWIVSLTILPTSFTSQDASKVLSFCPTVQRALKSGKAHILGESYILSDTFVKNIIATNSMFLGPWAQLPQHLFDSIQKEMENISLAEHTAVGPSDVSHLIKDARQGNDDSSNLTDQDEYGNKNGIGKSGSEKGSKKKKGKAAGNVKAGSAESGTELHESTKKKQKKGKANPGAQVSDPKPGAKKDTERLDQPSFLSEKSLIQKIMSMIPDLEEQGLDDPETVLAPLANYLRPMLLNSWMERRKAAFTENAQQMKQLHEDLQRMLDEAFLNIQLYEKALDLFEDDPPTAVLLHKHLLRTAATPIVDTLLVHLDKHEKLKNGLQLEGPQILEPVVMSSADRIALAKGLPGSLSAKALELVETLEGKLVEAFISAARELIEESGLVLKKLDKKLERTLLHSYKKDLTSQVSAESDPVALLAKVVSLLYVQIHGKALQAPGRAISVTVARLKDKLDDLAFKTLQNYQKAAVTLLSLMSSATGNVRRRLYVGQNIEPKGAPRGFDACVEELSYKILTGVGQPDSWIGIDCGSNKSTSTFDFIWDTDEACIKSGTNHLVPNSTIISFVTFQTLRVFTDQNKNCYTLPKTSSYGYFIRAAFLYANYDGQSRPPTFDLEIDGNKWTTVVTTPTSPRRRRRRRVRPQPSSASAQDRRCCCRLLRRFRRSDATAQSRRLLRRTQHLPPPFKTLNIATHLLPLGDLRRLRSAWSLHRRCPRSELQRRRRCFRILAAPCSACSSLSASRKNSPFSFSEVPRPTAHYRRLRQPLLLGAVAVRSHIRFSNLSIIFSLQLLSLLIANSHLVVVSLKLLLPIYSYISGLSRDMAWLSTYRYDYGSSIGVLGYAGRDDFNRIWEPIVVAGAVNTSGNGQQQHHQLHHMPESMLPPIISAIEIYTATDPLIANGTNQSDLNGLMSFTNVYTRLSGWSGEPCLPSDTVWQWLGCSATVPPRATSLYLSGYQLNRRLTNFQQMQALVDIDLSNNSLSGQIPDFLGQLPNLRKLNQSHNDFSGEVPTTIRHNKRLTYEYVHRLCHYNSISYLLILNNNVTNSVSGNPNLDRKDGGSSKTALIVGLAVGIPLLVIAALLIVFWLRRVVIDKYENGGDHAHAQLPSDDDDDCVAIPGDTSNDESMVPDSDLDLDELHEIIQQKKGRGWCAGEIVQTQIILLM</sequence>
<evidence type="ECO:0000256" key="2">
    <source>
        <dbReference type="ARBA" id="ARBA00010789"/>
    </source>
</evidence>
<feature type="compositionally biased region" description="Basic residues" evidence="6">
    <location>
        <begin position="1114"/>
        <end position="1123"/>
    </location>
</feature>
<feature type="region of interest" description="Disordered" evidence="6">
    <location>
        <begin position="591"/>
        <end position="682"/>
    </location>
</feature>
<dbReference type="InterPro" id="IPR056580">
    <property type="entry name" value="Ufl1_dom"/>
</dbReference>
<gene>
    <name evidence="12" type="ORF">SASPL_122859</name>
</gene>
<dbReference type="Pfam" id="PF12819">
    <property type="entry name" value="Malectin_like"/>
    <property type="match status" value="1"/>
</dbReference>
<comment type="similarity">
    <text evidence="2">Belongs to the UFL1 family.</text>
</comment>
<feature type="compositionally biased region" description="Basic and acidic residues" evidence="6">
    <location>
        <begin position="667"/>
        <end position="677"/>
    </location>
</feature>
<evidence type="ECO:0000313" key="12">
    <source>
        <dbReference type="EMBL" id="KAG6415448.1"/>
    </source>
</evidence>
<feature type="domain" description="E3 UFM1-protein ligase 1-like N-terminal" evidence="8">
    <location>
        <begin position="169"/>
        <end position="453"/>
    </location>
</feature>
<dbReference type="Proteomes" id="UP000298416">
    <property type="component" value="Unassembled WGS sequence"/>
</dbReference>
<evidence type="ECO:0000259" key="10">
    <source>
        <dbReference type="Pfam" id="PF23659"/>
    </source>
</evidence>
<dbReference type="InterPro" id="IPR056579">
    <property type="entry name" value="Ufl1_N"/>
</dbReference>
<dbReference type="GO" id="GO:1990592">
    <property type="term" value="P:protein K69-linked ufmylation"/>
    <property type="evidence" value="ECO:0007669"/>
    <property type="project" value="TreeGrafter"/>
</dbReference>
<dbReference type="SUPFAM" id="SSF52058">
    <property type="entry name" value="L domain-like"/>
    <property type="match status" value="1"/>
</dbReference>
<evidence type="ECO:0000259" key="11">
    <source>
        <dbReference type="Pfam" id="PF25041"/>
    </source>
</evidence>
<dbReference type="InterPro" id="IPR018611">
    <property type="entry name" value="Ufl1"/>
</dbReference>
<dbReference type="PANTHER" id="PTHR31057">
    <property type="entry name" value="E3 UFM1-PROTEIN LIGASE 1"/>
    <property type="match status" value="1"/>
</dbReference>